<dbReference type="SUPFAM" id="SSF103481">
    <property type="entry name" value="Multidrug resistance efflux transporter EmrE"/>
    <property type="match status" value="2"/>
</dbReference>
<reference evidence="8 9" key="1">
    <citation type="submission" date="2018-10" db="EMBL/GenBank/DDBJ databases">
        <authorList>
            <person name="Perry B.J."/>
            <person name="Sullivan J.T."/>
            <person name="Murphy R.J.T."/>
            <person name="Ramsay J.P."/>
            <person name="Ronson C.W."/>
        </authorList>
    </citation>
    <scope>NUCLEOTIDE SEQUENCE [LARGE SCALE GENOMIC DNA]</scope>
    <source>
        <strain evidence="8 9">R88b</strain>
    </source>
</reference>
<feature type="transmembrane region" description="Helical" evidence="6">
    <location>
        <begin position="289"/>
        <end position="308"/>
    </location>
</feature>
<dbReference type="Pfam" id="PF00892">
    <property type="entry name" value="EamA"/>
    <property type="match status" value="2"/>
</dbReference>
<evidence type="ECO:0000256" key="2">
    <source>
        <dbReference type="ARBA" id="ARBA00007362"/>
    </source>
</evidence>
<evidence type="ECO:0000259" key="7">
    <source>
        <dbReference type="Pfam" id="PF00892"/>
    </source>
</evidence>
<keyword evidence="5 6" id="KW-0472">Membrane</keyword>
<protein>
    <submittedName>
        <fullName evidence="8">DMT family transporter</fullName>
    </submittedName>
</protein>
<accession>A0A6M7WT75</accession>
<evidence type="ECO:0000256" key="4">
    <source>
        <dbReference type="ARBA" id="ARBA00022989"/>
    </source>
</evidence>
<evidence type="ECO:0000256" key="3">
    <source>
        <dbReference type="ARBA" id="ARBA00022692"/>
    </source>
</evidence>
<dbReference type="PANTHER" id="PTHR32322:SF2">
    <property type="entry name" value="EAMA DOMAIN-CONTAINING PROTEIN"/>
    <property type="match status" value="1"/>
</dbReference>
<dbReference type="GO" id="GO:0016020">
    <property type="term" value="C:membrane"/>
    <property type="evidence" value="ECO:0007669"/>
    <property type="project" value="UniProtKB-SubCell"/>
</dbReference>
<evidence type="ECO:0000256" key="5">
    <source>
        <dbReference type="ARBA" id="ARBA00023136"/>
    </source>
</evidence>
<feature type="transmembrane region" description="Helical" evidence="6">
    <location>
        <begin position="6"/>
        <end position="27"/>
    </location>
</feature>
<feature type="transmembrane region" description="Helical" evidence="6">
    <location>
        <begin position="93"/>
        <end position="113"/>
    </location>
</feature>
<feature type="transmembrane region" description="Helical" evidence="6">
    <location>
        <begin position="231"/>
        <end position="256"/>
    </location>
</feature>
<evidence type="ECO:0000256" key="1">
    <source>
        <dbReference type="ARBA" id="ARBA00004141"/>
    </source>
</evidence>
<comment type="subcellular location">
    <subcellularLocation>
        <location evidence="1">Membrane</location>
        <topology evidence="1">Multi-pass membrane protein</topology>
    </subcellularLocation>
</comment>
<feature type="domain" description="EamA" evidence="7">
    <location>
        <begin position="170"/>
        <end position="306"/>
    </location>
</feature>
<feature type="transmembrane region" description="Helical" evidence="6">
    <location>
        <begin position="262"/>
        <end position="282"/>
    </location>
</feature>
<dbReference type="AlphaFoldDB" id="A0A6M7WT75"/>
<dbReference type="EMBL" id="CP033367">
    <property type="protein sequence ID" value="QKD03244.1"/>
    <property type="molecule type" value="Genomic_DNA"/>
</dbReference>
<name>A0A6M7WT75_RHILI</name>
<evidence type="ECO:0000313" key="9">
    <source>
        <dbReference type="Proteomes" id="UP000503017"/>
    </source>
</evidence>
<keyword evidence="4 6" id="KW-1133">Transmembrane helix</keyword>
<feature type="transmembrane region" description="Helical" evidence="6">
    <location>
        <begin position="65"/>
        <end position="86"/>
    </location>
</feature>
<gene>
    <name evidence="8" type="ORF">EB235_18470</name>
</gene>
<feature type="domain" description="EamA" evidence="7">
    <location>
        <begin position="5"/>
        <end position="136"/>
    </location>
</feature>
<feature type="transmembrane region" description="Helical" evidence="6">
    <location>
        <begin position="169"/>
        <end position="187"/>
    </location>
</feature>
<sequence>MYLSEILSIGAALCIATSGMLAGELIGRIDALTLTRLQTLAVTIATTIGATLLGGWAGLLPWQVGYLSASGVFGIFIASSAYISSIFALGPRLALLVFSLTSPFALIMGYLFLGETVGPVKLAGVALVIAGIVLAILFGRPAKVQPEGIFPTPPIEAAVLPAKQMTLPVGLAFGLVAALGQAAGALVARPVMASGVNPFTAMAIRTGVSAVLFLLLLLVPRRSAARRPRPAARTLGIGICGALIGTGMGMSLIMAALAGGKVGIVSTLSSLSPVLVLPMVWLRTGYRPSAPAWAGAVLAFAGTSLIAAG</sequence>
<dbReference type="InterPro" id="IPR037185">
    <property type="entry name" value="EmrE-like"/>
</dbReference>
<dbReference type="PANTHER" id="PTHR32322">
    <property type="entry name" value="INNER MEMBRANE TRANSPORTER"/>
    <property type="match status" value="1"/>
</dbReference>
<dbReference type="InterPro" id="IPR050638">
    <property type="entry name" value="AA-Vitamin_Transporters"/>
</dbReference>
<dbReference type="InterPro" id="IPR000620">
    <property type="entry name" value="EamA_dom"/>
</dbReference>
<feature type="transmembrane region" description="Helical" evidence="6">
    <location>
        <begin position="199"/>
        <end position="219"/>
    </location>
</feature>
<evidence type="ECO:0000256" key="6">
    <source>
        <dbReference type="SAM" id="Phobius"/>
    </source>
</evidence>
<feature type="transmembrane region" description="Helical" evidence="6">
    <location>
        <begin position="39"/>
        <end position="59"/>
    </location>
</feature>
<keyword evidence="3 6" id="KW-0812">Transmembrane</keyword>
<feature type="transmembrane region" description="Helical" evidence="6">
    <location>
        <begin position="119"/>
        <end position="138"/>
    </location>
</feature>
<proteinExistence type="inferred from homology"/>
<dbReference type="Proteomes" id="UP000503017">
    <property type="component" value="Chromosome"/>
</dbReference>
<comment type="similarity">
    <text evidence="2">Belongs to the EamA transporter family.</text>
</comment>
<evidence type="ECO:0000313" key="8">
    <source>
        <dbReference type="EMBL" id="QKD03244.1"/>
    </source>
</evidence>
<organism evidence="8 9">
    <name type="scientific">Mesorhizobium loti R88b</name>
    <dbReference type="NCBI Taxonomy" id="935548"/>
    <lineage>
        <taxon>Bacteria</taxon>
        <taxon>Pseudomonadati</taxon>
        <taxon>Pseudomonadota</taxon>
        <taxon>Alphaproteobacteria</taxon>
        <taxon>Hyphomicrobiales</taxon>
        <taxon>Phyllobacteriaceae</taxon>
        <taxon>Mesorhizobium</taxon>
    </lineage>
</organism>
<dbReference type="RefSeq" id="WP_027029612.1">
    <property type="nucleotide sequence ID" value="NZ_CP033367.1"/>
</dbReference>